<dbReference type="Proteomes" id="UP000295606">
    <property type="component" value="Unassembled WGS sequence"/>
</dbReference>
<gene>
    <name evidence="1" type="ORF">E1N52_40610</name>
</gene>
<reference evidence="1 2" key="1">
    <citation type="submission" date="2019-03" db="EMBL/GenBank/DDBJ databases">
        <title>Paraburkholderia sp. isolated from native Mimosa gymnas in Guartela State Park, Brazil.</title>
        <authorList>
            <person name="Paulitsch F."/>
            <person name="Hungria M."/>
            <person name="Delamuta J.R.M."/>
            <person name="Ribeiro R.A."/>
            <person name="Dall'Agnol R."/>
            <person name="Silva J.S.B."/>
        </authorList>
    </citation>
    <scope>NUCLEOTIDE SEQUENCE [LARGE SCALE GENOMIC DNA]</scope>
    <source>
        <strain evidence="1 2">CNPSo 3008</strain>
    </source>
</reference>
<organism evidence="1 2">
    <name type="scientific">Paraburkholderia guartelaensis</name>
    <dbReference type="NCBI Taxonomy" id="2546446"/>
    <lineage>
        <taxon>Bacteria</taxon>
        <taxon>Pseudomonadati</taxon>
        <taxon>Pseudomonadota</taxon>
        <taxon>Betaproteobacteria</taxon>
        <taxon>Burkholderiales</taxon>
        <taxon>Burkholderiaceae</taxon>
        <taxon>Paraburkholderia</taxon>
    </lineage>
</organism>
<proteinExistence type="predicted"/>
<evidence type="ECO:0000313" key="2">
    <source>
        <dbReference type="Proteomes" id="UP000295606"/>
    </source>
</evidence>
<dbReference type="RefSeq" id="WP_133190513.1">
    <property type="nucleotide sequence ID" value="NZ_SMOD01000069.1"/>
</dbReference>
<dbReference type="AlphaFoldDB" id="A0A4V2ZUR7"/>
<dbReference type="OrthoDB" id="9103390at2"/>
<evidence type="ECO:0000313" key="1">
    <source>
        <dbReference type="EMBL" id="TDG02258.1"/>
    </source>
</evidence>
<name>A0A4V2ZUR7_9BURK</name>
<sequence length="104" mass="11575">MMGIGMEILFLGLPGTAWLESEAAIQLLRLQPYHFLVTDCRLSIRTQGQPSGNTSYEVCVEIANRTDVFRRIGHCILDSAEAAIRCAFNKAVRFLETVATREDG</sequence>
<comment type="caution">
    <text evidence="1">The sequence shown here is derived from an EMBL/GenBank/DDBJ whole genome shotgun (WGS) entry which is preliminary data.</text>
</comment>
<protein>
    <submittedName>
        <fullName evidence="1">Uncharacterized protein</fullName>
    </submittedName>
</protein>
<dbReference type="EMBL" id="SMOD01000069">
    <property type="protein sequence ID" value="TDG02258.1"/>
    <property type="molecule type" value="Genomic_DNA"/>
</dbReference>
<accession>A0A4V2ZUR7</accession>